<protein>
    <submittedName>
        <fullName evidence="1">Uncharacterized protein</fullName>
    </submittedName>
</protein>
<name>F2PIJ9_TRIEC</name>
<keyword evidence="2" id="KW-1185">Reference proteome</keyword>
<accession>F2PIJ9</accession>
<dbReference type="VEuPathDB" id="FungiDB:TEQG_00806"/>
<proteinExistence type="predicted"/>
<gene>
    <name evidence="1" type="ORF">TEQG_00806</name>
</gene>
<reference evidence="2" key="1">
    <citation type="journal article" date="2012" name="MBio">
        <title>Comparative genome analysis of Trichophyton rubrum and related dermatophytes reveals candidate genes involved in infection.</title>
        <authorList>
            <person name="Martinez D.A."/>
            <person name="Oliver B.G."/>
            <person name="Graeser Y."/>
            <person name="Goldberg J.M."/>
            <person name="Li W."/>
            <person name="Martinez-Rossi N.M."/>
            <person name="Monod M."/>
            <person name="Shelest E."/>
            <person name="Barton R.C."/>
            <person name="Birch E."/>
            <person name="Brakhage A.A."/>
            <person name="Chen Z."/>
            <person name="Gurr S.J."/>
            <person name="Heiman D."/>
            <person name="Heitman J."/>
            <person name="Kosti I."/>
            <person name="Rossi A."/>
            <person name="Saif S."/>
            <person name="Samalova M."/>
            <person name="Saunders C.W."/>
            <person name="Shea T."/>
            <person name="Summerbell R.C."/>
            <person name="Xu J."/>
            <person name="Young S."/>
            <person name="Zeng Q."/>
            <person name="Birren B.W."/>
            <person name="Cuomo C.A."/>
            <person name="White T.C."/>
        </authorList>
    </citation>
    <scope>NUCLEOTIDE SEQUENCE [LARGE SCALE GENOMIC DNA]</scope>
    <source>
        <strain evidence="2">ATCC MYA-4606 / CBS 127.97</strain>
    </source>
</reference>
<dbReference type="Proteomes" id="UP000009169">
    <property type="component" value="Unassembled WGS sequence"/>
</dbReference>
<evidence type="ECO:0000313" key="2">
    <source>
        <dbReference type="Proteomes" id="UP000009169"/>
    </source>
</evidence>
<evidence type="ECO:0000313" key="1">
    <source>
        <dbReference type="EMBL" id="EGE01761.1"/>
    </source>
</evidence>
<dbReference type="HOGENOM" id="CLU_1349765_0_0_1"/>
<organism evidence="1 2">
    <name type="scientific">Trichophyton equinum (strain ATCC MYA-4606 / CBS 127.97)</name>
    <name type="common">Horse ringworm fungus</name>
    <dbReference type="NCBI Taxonomy" id="559882"/>
    <lineage>
        <taxon>Eukaryota</taxon>
        <taxon>Fungi</taxon>
        <taxon>Dikarya</taxon>
        <taxon>Ascomycota</taxon>
        <taxon>Pezizomycotina</taxon>
        <taxon>Eurotiomycetes</taxon>
        <taxon>Eurotiomycetidae</taxon>
        <taxon>Onygenales</taxon>
        <taxon>Arthrodermataceae</taxon>
        <taxon>Trichophyton</taxon>
    </lineage>
</organism>
<dbReference type="EMBL" id="DS995719">
    <property type="protein sequence ID" value="EGE01761.1"/>
    <property type="molecule type" value="Genomic_DNA"/>
</dbReference>
<dbReference type="AlphaFoldDB" id="F2PIJ9"/>
<sequence>MDRQSGCFRRERQTPWHWCSGLDFEAPVVCLVARCLTSFRLANVACQYGVRGKRWITTAAAELMKPSSTVSRRQKDQDGACLDSYVKLDIQYMATRITQTTPRHRISNIKHRASRQIIISSCRINNNISSIEKEYKARYEQQRQPKLKKDPDIPFSPPLLLRKGRLFLVHVSDKGLAWADVTNQSAWAAGRVGFGRGSKENGQKE</sequence>